<dbReference type="Pfam" id="PF08937">
    <property type="entry name" value="ThsB_TIR"/>
    <property type="match status" value="1"/>
</dbReference>
<gene>
    <name evidence="2" type="ORF">A3860_23710</name>
</gene>
<keyword evidence="3" id="KW-1185">Reference proteome</keyword>
<dbReference type="OrthoDB" id="9811746at2"/>
<dbReference type="InterPro" id="IPR015032">
    <property type="entry name" value="ThsB__TIR-like_domain"/>
</dbReference>
<dbReference type="AlphaFoldDB" id="A0A1V9FYB7"/>
<dbReference type="Proteomes" id="UP000192796">
    <property type="component" value="Unassembled WGS sequence"/>
</dbReference>
<dbReference type="Gene3D" id="3.40.50.11200">
    <property type="match status" value="1"/>
</dbReference>
<proteinExistence type="predicted"/>
<dbReference type="EMBL" id="LVYD01000045">
    <property type="protein sequence ID" value="OQP63359.1"/>
    <property type="molecule type" value="Genomic_DNA"/>
</dbReference>
<accession>A0A1V9FYB7</accession>
<feature type="domain" description="Thoeris protein ThsB TIR-like" evidence="1">
    <location>
        <begin position="6"/>
        <end position="104"/>
    </location>
</feature>
<evidence type="ECO:0000313" key="3">
    <source>
        <dbReference type="Proteomes" id="UP000192796"/>
    </source>
</evidence>
<comment type="caution">
    <text evidence="2">The sequence shown here is derived from an EMBL/GenBank/DDBJ whole genome shotgun (WGS) entry which is preliminary data.</text>
</comment>
<evidence type="ECO:0000259" key="1">
    <source>
        <dbReference type="Pfam" id="PF08937"/>
    </source>
</evidence>
<evidence type="ECO:0000313" key="2">
    <source>
        <dbReference type="EMBL" id="OQP63359.1"/>
    </source>
</evidence>
<dbReference type="SUPFAM" id="SSF52206">
    <property type="entry name" value="Hypothetical protein MTH538"/>
    <property type="match status" value="1"/>
</dbReference>
<organism evidence="2 3">
    <name type="scientific">Niastella vici</name>
    <dbReference type="NCBI Taxonomy" id="1703345"/>
    <lineage>
        <taxon>Bacteria</taxon>
        <taxon>Pseudomonadati</taxon>
        <taxon>Bacteroidota</taxon>
        <taxon>Chitinophagia</taxon>
        <taxon>Chitinophagales</taxon>
        <taxon>Chitinophagaceae</taxon>
        <taxon>Niastella</taxon>
    </lineage>
</organism>
<sequence>MTRKVFFSFHYKRDIVRVSRIRNSGIVTSNYEKSSFLDHADWESIQRKGSSAIKDWIDSQLIGSTVTCVLIGSETNDREWVHYEIEQSVLRKNAVLGVYVHNMKDFNGNVDRPGFNPLAKHKINGYDLQLIAPVYDWELHDGYRSFGGWIDQAVSKFKHIGHFRG</sequence>
<dbReference type="RefSeq" id="WP_081147620.1">
    <property type="nucleotide sequence ID" value="NZ_LVYD01000045.1"/>
</dbReference>
<protein>
    <recommendedName>
        <fullName evidence="1">Thoeris protein ThsB TIR-like domain-containing protein</fullName>
    </recommendedName>
</protein>
<dbReference type="InterPro" id="IPR036490">
    <property type="entry name" value="ThsB_TIR-like_sf"/>
</dbReference>
<reference evidence="2 3" key="1">
    <citation type="submission" date="2016-03" db="EMBL/GenBank/DDBJ databases">
        <title>Niastella vici sp. nov., isolated from farmland soil.</title>
        <authorList>
            <person name="Chen L."/>
            <person name="Wang D."/>
            <person name="Yang S."/>
            <person name="Wang G."/>
        </authorList>
    </citation>
    <scope>NUCLEOTIDE SEQUENCE [LARGE SCALE GENOMIC DNA]</scope>
    <source>
        <strain evidence="2 3">DJ57</strain>
    </source>
</reference>
<name>A0A1V9FYB7_9BACT</name>
<dbReference type="STRING" id="1703345.A3860_23710"/>